<organism evidence="4 5">
    <name type="scientific">Derxia gummosa DSM 723</name>
    <dbReference type="NCBI Taxonomy" id="1121388"/>
    <lineage>
        <taxon>Bacteria</taxon>
        <taxon>Pseudomonadati</taxon>
        <taxon>Pseudomonadota</taxon>
        <taxon>Betaproteobacteria</taxon>
        <taxon>Burkholderiales</taxon>
        <taxon>Alcaligenaceae</taxon>
        <taxon>Derxia</taxon>
    </lineage>
</organism>
<keyword evidence="1 5" id="KW-0489">Methyltransferase</keyword>
<sequence length="258" mass="26722">MKTITSRENPGFRQLRTVAAGKERGRALLDGIHLCEAWAERGWPVLACAFAEDAAGHAEIAPLIAAADRLGADLLALGRPLMAQVSQLDSAAPIVWVVAPPTADLARLAGRDAIALDGVQDPGNVGTMLRTAAAAGVKVAIAGPGTAGFWSPKVLRAGMGAQMLLDCVEVPDLGAALDTLGVPVIGTVVRGASNLYGFDLRGPRAWVFGNEGRGLSAAIDDRLDERCTIPHSGAIESLNVGAAAAVCLFEMQRQRMAG</sequence>
<dbReference type="GO" id="GO:0032259">
    <property type="term" value="P:methylation"/>
    <property type="evidence" value="ECO:0007669"/>
    <property type="project" value="UniProtKB-KW"/>
</dbReference>
<dbReference type="PANTHER" id="PTHR43191:SF2">
    <property type="entry name" value="RRNA METHYLTRANSFERASE 3, MITOCHONDRIAL"/>
    <property type="match status" value="1"/>
</dbReference>
<dbReference type="GO" id="GO:0006396">
    <property type="term" value="P:RNA processing"/>
    <property type="evidence" value="ECO:0007669"/>
    <property type="project" value="InterPro"/>
</dbReference>
<name>A0A8B6X3Q5_9BURK</name>
<keyword evidence="2" id="KW-0808">Transferase</keyword>
<dbReference type="RefSeq" id="WP_028311283.1">
    <property type="nucleotide sequence ID" value="NZ_AXWS01000008.1"/>
</dbReference>
<evidence type="ECO:0000313" key="5">
    <source>
        <dbReference type="RefSeq" id="WP_028311283.1"/>
    </source>
</evidence>
<dbReference type="Proteomes" id="UP000675920">
    <property type="component" value="Unplaced"/>
</dbReference>
<protein>
    <submittedName>
        <fullName evidence="5">TrmH family RNA methyltransferase</fullName>
        <ecNumber evidence="5">2.1.1.-</ecNumber>
    </submittedName>
</protein>
<dbReference type="EC" id="2.1.1.-" evidence="5"/>
<dbReference type="Pfam" id="PF00588">
    <property type="entry name" value="SpoU_methylase"/>
    <property type="match status" value="1"/>
</dbReference>
<reference evidence="5" key="3">
    <citation type="journal article" date="2007" name="BMC Bioinformatics">
        <title>Structural and evolutionary bioinformatics of the SPOUT superfamily of methyltransferases.</title>
        <authorList>
            <person name="Tkaczuk K.L."/>
            <person name="Dunin-Horkawicz S."/>
            <person name="Purta E."/>
            <person name="Bujnicki J.M."/>
        </authorList>
    </citation>
    <scope>NUCLEOTIDE SEQUENCE</scope>
</reference>
<dbReference type="InterPro" id="IPR029064">
    <property type="entry name" value="Ribosomal_eL30-like_sf"/>
</dbReference>
<dbReference type="GO" id="GO:0008173">
    <property type="term" value="F:RNA methyltransferase activity"/>
    <property type="evidence" value="ECO:0007669"/>
    <property type="project" value="InterPro"/>
</dbReference>
<evidence type="ECO:0000256" key="1">
    <source>
        <dbReference type="ARBA" id="ARBA00022603"/>
    </source>
</evidence>
<evidence type="ECO:0000313" key="4">
    <source>
        <dbReference type="Proteomes" id="UP000675920"/>
    </source>
</evidence>
<reference evidence="5" key="6">
    <citation type="submission" date="2025-08" db="UniProtKB">
        <authorList>
            <consortium name="RefSeq"/>
        </authorList>
    </citation>
    <scope>IDENTIFICATION</scope>
</reference>
<dbReference type="InterPro" id="IPR001537">
    <property type="entry name" value="SpoU_MeTrfase"/>
</dbReference>
<accession>A0A8B6X3Q5</accession>
<feature type="domain" description="tRNA/rRNA methyltransferase SpoU type" evidence="3">
    <location>
        <begin position="114"/>
        <end position="249"/>
    </location>
</feature>
<dbReference type="PANTHER" id="PTHR43191">
    <property type="entry name" value="RRNA METHYLTRANSFERASE 3"/>
    <property type="match status" value="1"/>
</dbReference>
<reference evidence="5" key="2">
    <citation type="journal article" date="2002" name="J. Mol. Microbiol. Biotechnol.">
        <title>SPOUT: a class of methyltransferases that includes spoU and trmD RNA methylase superfamilies, and novel superfamilies of predicted prokaryotic RNA methylases.</title>
        <authorList>
            <person name="Anantharaman V."/>
            <person name="Koonin E.V."/>
            <person name="Aravind L."/>
        </authorList>
    </citation>
    <scope>NUCLEOTIDE SEQUENCE</scope>
</reference>
<proteinExistence type="predicted"/>
<evidence type="ECO:0000256" key="2">
    <source>
        <dbReference type="ARBA" id="ARBA00022679"/>
    </source>
</evidence>
<dbReference type="CDD" id="cd18095">
    <property type="entry name" value="SpoU-like_rRNA-MTase"/>
    <property type="match status" value="1"/>
</dbReference>
<keyword evidence="4" id="KW-1185">Reference proteome</keyword>
<reference evidence="5" key="1">
    <citation type="journal article" date="1993" name="Nucleic Acids Res.">
        <title>SpoU protein of Escherichia coli belongs to a new family of putative rRNA methylases.</title>
        <authorList>
            <person name="Koonin E.V."/>
            <person name="Rudd K.E."/>
        </authorList>
    </citation>
    <scope>NUCLEOTIDE SEQUENCE</scope>
</reference>
<dbReference type="SUPFAM" id="SSF55315">
    <property type="entry name" value="L30e-like"/>
    <property type="match status" value="1"/>
</dbReference>
<dbReference type="OrthoDB" id="9794400at2"/>
<dbReference type="SUPFAM" id="SSF75217">
    <property type="entry name" value="alpha/beta knot"/>
    <property type="match status" value="1"/>
</dbReference>
<dbReference type="InterPro" id="IPR029028">
    <property type="entry name" value="Alpha/beta_knot_MTases"/>
</dbReference>
<dbReference type="AlphaFoldDB" id="A0A8B6X3Q5"/>
<dbReference type="InterPro" id="IPR051259">
    <property type="entry name" value="rRNA_Methyltransferase"/>
</dbReference>
<dbReference type="Gene3D" id="3.40.1280.10">
    <property type="match status" value="1"/>
</dbReference>
<dbReference type="InterPro" id="IPR029026">
    <property type="entry name" value="tRNA_m1G_MTases_N"/>
</dbReference>
<dbReference type="Gene3D" id="3.30.1330.30">
    <property type="match status" value="1"/>
</dbReference>
<reference evidence="5" key="4">
    <citation type="journal article" date="2007" name="Nucleic Acids Symp. Ser. (Oxf)">
        <title>Differences in substrate selectivities of the SPOUT superfamily of methyltransferases.</title>
        <authorList>
            <person name="Toyooka T."/>
            <person name="Hori H."/>
        </authorList>
    </citation>
    <scope>NUCLEOTIDE SEQUENCE</scope>
</reference>
<evidence type="ECO:0000259" key="3">
    <source>
        <dbReference type="Pfam" id="PF00588"/>
    </source>
</evidence>
<dbReference type="GO" id="GO:0003723">
    <property type="term" value="F:RNA binding"/>
    <property type="evidence" value="ECO:0007669"/>
    <property type="project" value="InterPro"/>
</dbReference>
<reference evidence="5" key="5">
    <citation type="journal article" date="2019" name="Biochemistry">
        <title>A Family Divided: Distinct Structural and Mechanistic Features of the SpoU-TrmD (SPOUT) Methyltransferase Superfamily.</title>
        <authorList>
            <person name="Krishnamohan A."/>
            <person name="Jackman J.E."/>
        </authorList>
    </citation>
    <scope>NUCLEOTIDE SEQUENCE</scope>
</reference>